<evidence type="ECO:0000256" key="1">
    <source>
        <dbReference type="SAM" id="MobiDB-lite"/>
    </source>
</evidence>
<name>A0A8H7U8A2_MORIS</name>
<keyword evidence="2" id="KW-0812">Transmembrane</keyword>
<dbReference type="Gene3D" id="3.30.530.20">
    <property type="match status" value="2"/>
</dbReference>
<keyword evidence="5" id="KW-1185">Reference proteome</keyword>
<keyword evidence="2" id="KW-1133">Transmembrane helix</keyword>
<feature type="compositionally biased region" description="Polar residues" evidence="1">
    <location>
        <begin position="559"/>
        <end position="568"/>
    </location>
</feature>
<feature type="compositionally biased region" description="Basic and acidic residues" evidence="1">
    <location>
        <begin position="569"/>
        <end position="592"/>
    </location>
</feature>
<dbReference type="InterPro" id="IPR002913">
    <property type="entry name" value="START_lipid-bd_dom"/>
</dbReference>
<evidence type="ECO:0000259" key="3">
    <source>
        <dbReference type="PROSITE" id="PS50848"/>
    </source>
</evidence>
<dbReference type="EMBL" id="JAEPQZ010000019">
    <property type="protein sequence ID" value="KAG2171712.1"/>
    <property type="molecule type" value="Genomic_DNA"/>
</dbReference>
<comment type="caution">
    <text evidence="4">The sequence shown here is derived from an EMBL/GenBank/DDBJ whole genome shotgun (WGS) entry which is preliminary data.</text>
</comment>
<dbReference type="OrthoDB" id="196858at2759"/>
<sequence length="1756" mass="194933">MSSSNSIQEYYERTIKEAKRYYKAVSLATDWSEIKLRTTKGSNDRIPQVHVFKRREQAKTVETFRATYVIDCDDTQKCLDGWESMLDNSESRILWDSTIEKCNTLNLLDENRKVIHILLKNKWSSNPRDLILIEDCERTENSLHYISTSLPPSKEQPKEFRPANPYVRANLTLSAINVEAINEKQVKVAVYYQIDLKGWITFSVSSYISHLILDCLGTMEKHGIPPNIANYGSGIQLLHREYDPQQKQLTIKYKSRVGWKSRDNSESEDDDIEESSQHMGSSLPSIASVPIESDTRDGRKRSISSSLETNSYLSSSMNRGHRGGFMNAGFMMSSSPTSRMRAPFGSLSKSSSFHTGAISASRSTSYLDLSARLQPNSKADQCPDTSIQIKLIDKKWSSMHSVCIEALAANRMAKNVEEMTKTLTKNVSAKCYKFSRLQQYLIEVGSSSISGLESEASSEHTGEDIDEEFLNGTEENVTILRIKIDSASSIDGESQEQEIMLNSRKVLVLEYIGHHTPGRSKSENGQFRGHDYFDVEGDVFGSDMTMYDDLKLPVRQADTPKTTSTSNESRSKLSIDRQADEQPKRSLPFKEPKPLADAQENFFNSAISEAAESEGSLSTNIDGYVRTYERQLPDGSKAVVNESNWKNCSIWDVKALIDCPSISYQWSSTYDSGQIIGNLSPRCTVHSAFFRSSWRSSLREHLSVNATYASLKRLRYVSLSFDGLAEDQTMTKQADKSEQIYLLNGWQIDSNDDESCSVKFLVQKEISGRSSSYSYNPIDGPPSDIVAKAKKSFDENEVPPTLAYIINARIKSIQYDKHKGSWRCQYELTNAPNDPLFPIKGSVAYIRLPRNILLTPTQGFNITIDPPCDNLLSVINLPSDKTGIWLRIEHDRNSLVQDGGSILLLVKRIDSKTPVQVNGSVTSQVDFDAYAGAVHFVAQEDLPIQLLEQLQGSFNNGFSTSKLQKQPVIASAINHQTNQKSFTASNAKDASSQLTEKEELQPSDKSDLFANLSVSTYDQAAAACQYLYRMSDQQFGWVHVSEKNGLLTQKRSGGTVPVETLSLDPIPANVTDSLEQRFPTIPEHLMLMKGIKVIEGFSVEEVASVVSDPGHLQQILRDSLQSVDVLKKFANGHACAKLQMKSWFPFKSRDVYVVSTTARDVSSTGQSTRILHATTSICNMNLPAEYVTPLAHLHLSGWILEAVDPYTTTTNHPIPSTRVTYMGCIDLGQSVPAYVSNMATSNLIKGINRVESVLKSNGPPPRLISPIPFLEFRSGELHWSGHGNVFTGDHQIEVEYVQSNQRLIVSSTYDRAKLLPHQSEAANKEDGSPILKHTPTPSFSSTISKSPLLADRRGSAPGRIPLGVLSNKAMLVQSKEALALSNSKNKIALLDVVADLKSFPRGYNIEVKFSVEVGHSIDLSDKLTARIEQLDPEPSHLIGSAGTLPPVKHNIKVKLDLDAITKEMTKELYSQLHNYKLIFSLDPATEEQLSARTNKLTISGVLGEDEDKWKGITMINGQEIMLGTDAKLASISSLRASSTDTVSNHSVDASEPETSISAVLLNVVSHPALSWLSNLSRVNTPSQVPDRDDATSPTSVIGNDMAQSPVEADGVSRIVTSHIQDIGNMVLSPFIPSSPAPEATTTPTDEPMPDWLMSEVDRRLIEDGKVAGNTASETQTNVPTPSHSRSHALLRQFAIVFILCILLGILIRSFAIMAIDADHEVAINKLLEMNPANIKQIWRMRWFGGWDIEILAVKRR</sequence>
<accession>A0A8H7U8A2</accession>
<dbReference type="Pfam" id="PF01852">
    <property type="entry name" value="START"/>
    <property type="match status" value="1"/>
</dbReference>
<dbReference type="InterPro" id="IPR023393">
    <property type="entry name" value="START-like_dom_sf"/>
</dbReference>
<feature type="domain" description="START" evidence="3">
    <location>
        <begin position="31"/>
        <end position="209"/>
    </location>
</feature>
<feature type="region of interest" description="Disordered" evidence="1">
    <location>
        <begin position="552"/>
        <end position="592"/>
    </location>
</feature>
<feature type="transmembrane region" description="Helical" evidence="2">
    <location>
        <begin position="1693"/>
        <end position="1715"/>
    </location>
</feature>
<reference evidence="4" key="1">
    <citation type="submission" date="2020-12" db="EMBL/GenBank/DDBJ databases">
        <title>Metabolic potential, ecology and presence of endohyphal bacteria is reflected in genomic diversity of Mucoromycotina.</title>
        <authorList>
            <person name="Muszewska A."/>
            <person name="Okrasinska A."/>
            <person name="Steczkiewicz K."/>
            <person name="Drgas O."/>
            <person name="Orlowska M."/>
            <person name="Perlinska-Lenart U."/>
            <person name="Aleksandrzak-Piekarczyk T."/>
            <person name="Szatraj K."/>
            <person name="Zielenkiewicz U."/>
            <person name="Pilsyk S."/>
            <person name="Malc E."/>
            <person name="Mieczkowski P."/>
            <person name="Kruszewska J.S."/>
            <person name="Biernat P."/>
            <person name="Pawlowska J."/>
        </authorList>
    </citation>
    <scope>NUCLEOTIDE SEQUENCE</scope>
    <source>
        <strain evidence="4">WA0000067209</strain>
    </source>
</reference>
<feature type="region of interest" description="Disordered" evidence="1">
    <location>
        <begin position="980"/>
        <end position="1000"/>
    </location>
</feature>
<dbReference type="GO" id="GO:0008289">
    <property type="term" value="F:lipid binding"/>
    <property type="evidence" value="ECO:0007669"/>
    <property type="project" value="InterPro"/>
</dbReference>
<feature type="compositionally biased region" description="Polar residues" evidence="1">
    <location>
        <begin position="980"/>
        <end position="994"/>
    </location>
</feature>
<dbReference type="PANTHER" id="PTHR19308:SF14">
    <property type="entry name" value="START DOMAIN-CONTAINING PROTEIN"/>
    <property type="match status" value="1"/>
</dbReference>
<evidence type="ECO:0000313" key="5">
    <source>
        <dbReference type="Proteomes" id="UP000654370"/>
    </source>
</evidence>
<gene>
    <name evidence="4" type="ORF">INT43_008092</name>
</gene>
<dbReference type="InterPro" id="IPR051213">
    <property type="entry name" value="START_lipid_transfer"/>
</dbReference>
<protein>
    <recommendedName>
        <fullName evidence="3">START domain-containing protein</fullName>
    </recommendedName>
</protein>
<keyword evidence="2" id="KW-0472">Membrane</keyword>
<dbReference type="SUPFAM" id="SSF55961">
    <property type="entry name" value="Bet v1-like"/>
    <property type="match status" value="2"/>
</dbReference>
<feature type="region of interest" description="Disordered" evidence="1">
    <location>
        <begin position="1579"/>
        <end position="1601"/>
    </location>
</feature>
<evidence type="ECO:0000313" key="4">
    <source>
        <dbReference type="EMBL" id="KAG2171712.1"/>
    </source>
</evidence>
<feature type="region of interest" description="Disordered" evidence="1">
    <location>
        <begin position="260"/>
        <end position="307"/>
    </location>
</feature>
<evidence type="ECO:0000256" key="2">
    <source>
        <dbReference type="SAM" id="Phobius"/>
    </source>
</evidence>
<organism evidence="4 5">
    <name type="scientific">Mortierella isabellina</name>
    <name type="common">Filamentous fungus</name>
    <name type="synonym">Umbelopsis isabellina</name>
    <dbReference type="NCBI Taxonomy" id="91625"/>
    <lineage>
        <taxon>Eukaryota</taxon>
        <taxon>Fungi</taxon>
        <taxon>Fungi incertae sedis</taxon>
        <taxon>Mucoromycota</taxon>
        <taxon>Mucoromycotina</taxon>
        <taxon>Umbelopsidomycetes</taxon>
        <taxon>Umbelopsidales</taxon>
        <taxon>Umbelopsidaceae</taxon>
        <taxon>Umbelopsis</taxon>
    </lineage>
</organism>
<dbReference type="PROSITE" id="PS50848">
    <property type="entry name" value="START"/>
    <property type="match status" value="1"/>
</dbReference>
<feature type="region of interest" description="Disordered" evidence="1">
    <location>
        <begin position="1320"/>
        <end position="1350"/>
    </location>
</feature>
<dbReference type="Proteomes" id="UP000654370">
    <property type="component" value="Unassembled WGS sequence"/>
</dbReference>
<dbReference type="GO" id="GO:0005737">
    <property type="term" value="C:cytoplasm"/>
    <property type="evidence" value="ECO:0007669"/>
    <property type="project" value="UniProtKB-ARBA"/>
</dbReference>
<feature type="compositionally biased region" description="Polar residues" evidence="1">
    <location>
        <begin position="1335"/>
        <end position="1345"/>
    </location>
</feature>
<dbReference type="CDD" id="cd00177">
    <property type="entry name" value="START"/>
    <property type="match status" value="1"/>
</dbReference>
<proteinExistence type="predicted"/>
<dbReference type="PANTHER" id="PTHR19308">
    <property type="entry name" value="PHOSPHATIDYLCHOLINE TRANSFER PROTEIN"/>
    <property type="match status" value="1"/>
</dbReference>